<proteinExistence type="predicted"/>
<reference evidence="1" key="2">
    <citation type="submission" date="2013-05" db="EMBL/GenBank/DDBJ databases">
        <authorList>
            <person name="Carter J.-M."/>
            <person name="Baker S.C."/>
            <person name="Pink R."/>
            <person name="Carter D.R.F."/>
            <person name="Collins A."/>
            <person name="Tomlin J."/>
            <person name="Gibbs M."/>
            <person name="Breuker C.J."/>
        </authorList>
    </citation>
    <scope>NUCLEOTIDE SEQUENCE</scope>
    <source>
        <tissue evidence="1">Ovary</tissue>
    </source>
</reference>
<evidence type="ECO:0000313" key="1">
    <source>
        <dbReference type="EMBL" id="JAA85562.1"/>
    </source>
</evidence>
<name>S4PWD1_9NEOP</name>
<protein>
    <submittedName>
        <fullName evidence="1">Uncharacterized protein</fullName>
    </submittedName>
</protein>
<dbReference type="AlphaFoldDB" id="S4PWD1"/>
<accession>S4PWD1</accession>
<reference evidence="1" key="1">
    <citation type="journal article" date="2013" name="BMC Genomics">
        <title>Unscrambling butterfly oogenesis.</title>
        <authorList>
            <person name="Carter J.M."/>
            <person name="Baker S.C."/>
            <person name="Pink R."/>
            <person name="Carter D.R."/>
            <person name="Collins A."/>
            <person name="Tomlin J."/>
            <person name="Gibbs M."/>
            <person name="Breuker C.J."/>
        </authorList>
    </citation>
    <scope>NUCLEOTIDE SEQUENCE</scope>
    <source>
        <tissue evidence="1">Ovary</tissue>
    </source>
</reference>
<organism evidence="1">
    <name type="scientific">Pararge aegeria</name>
    <name type="common">speckled wood butterfly</name>
    <dbReference type="NCBI Taxonomy" id="116150"/>
    <lineage>
        <taxon>Eukaryota</taxon>
        <taxon>Metazoa</taxon>
        <taxon>Ecdysozoa</taxon>
        <taxon>Arthropoda</taxon>
        <taxon>Hexapoda</taxon>
        <taxon>Insecta</taxon>
        <taxon>Pterygota</taxon>
        <taxon>Neoptera</taxon>
        <taxon>Endopterygota</taxon>
        <taxon>Lepidoptera</taxon>
        <taxon>Glossata</taxon>
        <taxon>Ditrysia</taxon>
        <taxon>Papilionoidea</taxon>
        <taxon>Nymphalidae</taxon>
        <taxon>Satyrinae</taxon>
        <taxon>Satyrini</taxon>
        <taxon>Parargina</taxon>
        <taxon>Pararge</taxon>
    </lineage>
</organism>
<dbReference type="EMBL" id="GAIX01006998">
    <property type="protein sequence ID" value="JAA85562.1"/>
    <property type="molecule type" value="Transcribed_RNA"/>
</dbReference>
<sequence length="76" mass="8968">MQSKKLSSTFFNKSSSRRQFKPSLSYMVKHIVCSIRTCSESIFMMTTKVYTHIRLWIHCTSNVAELLLREIKNNIH</sequence>